<dbReference type="InterPro" id="IPR005574">
    <property type="entry name" value="Rpb4/RPC9"/>
</dbReference>
<gene>
    <name evidence="8" type="ORF">QJS04_geneDACA014576</name>
</gene>
<dbReference type="SMART" id="SM00657">
    <property type="entry name" value="RPOL4c"/>
    <property type="match status" value="1"/>
</dbReference>
<accession>A0AAV9ASH4</accession>
<evidence type="ECO:0000259" key="7">
    <source>
        <dbReference type="SMART" id="SM00657"/>
    </source>
</evidence>
<dbReference type="SUPFAM" id="SSF47819">
    <property type="entry name" value="HRDC-like"/>
    <property type="match status" value="1"/>
</dbReference>
<name>A0AAV9ASH4_ACOGR</name>
<reference evidence="8" key="1">
    <citation type="journal article" date="2023" name="Nat. Commun.">
        <title>Diploid and tetraploid genomes of Acorus and the evolution of monocots.</title>
        <authorList>
            <person name="Ma L."/>
            <person name="Liu K.W."/>
            <person name="Li Z."/>
            <person name="Hsiao Y.Y."/>
            <person name="Qi Y."/>
            <person name="Fu T."/>
            <person name="Tang G.D."/>
            <person name="Zhang D."/>
            <person name="Sun W.H."/>
            <person name="Liu D.K."/>
            <person name="Li Y."/>
            <person name="Chen G.Z."/>
            <person name="Liu X.D."/>
            <person name="Liao X.Y."/>
            <person name="Jiang Y.T."/>
            <person name="Yu X."/>
            <person name="Hao Y."/>
            <person name="Huang J."/>
            <person name="Zhao X.W."/>
            <person name="Ke S."/>
            <person name="Chen Y.Y."/>
            <person name="Wu W.L."/>
            <person name="Hsu J.L."/>
            <person name="Lin Y.F."/>
            <person name="Huang M.D."/>
            <person name="Li C.Y."/>
            <person name="Huang L."/>
            <person name="Wang Z.W."/>
            <person name="Zhao X."/>
            <person name="Zhong W.Y."/>
            <person name="Peng D.H."/>
            <person name="Ahmad S."/>
            <person name="Lan S."/>
            <person name="Zhang J.S."/>
            <person name="Tsai W.C."/>
            <person name="Van de Peer Y."/>
            <person name="Liu Z.J."/>
        </authorList>
    </citation>
    <scope>NUCLEOTIDE SEQUENCE</scope>
    <source>
        <strain evidence="8">SCP</strain>
    </source>
</reference>
<evidence type="ECO:0000313" key="8">
    <source>
        <dbReference type="EMBL" id="KAK1267210.1"/>
    </source>
</evidence>
<dbReference type="InterPro" id="IPR010997">
    <property type="entry name" value="HRDC-like_sf"/>
</dbReference>
<dbReference type="Gene3D" id="1.20.1250.40">
    <property type="match status" value="1"/>
</dbReference>
<feature type="domain" description="RNA polymerase Rpb4/RPC9 core" evidence="7">
    <location>
        <begin position="1"/>
        <end position="122"/>
    </location>
</feature>
<dbReference type="InterPro" id="IPR006590">
    <property type="entry name" value="RNA_pol_Rpb4/RPC9_core"/>
</dbReference>
<keyword evidence="4" id="KW-0240">DNA-directed RNA polymerase</keyword>
<dbReference type="AlphaFoldDB" id="A0AAV9ASH4"/>
<dbReference type="PANTHER" id="PTHR15561:SF0">
    <property type="entry name" value="DNA-DIRECTED RNA POLYMERASE III SUBUNIT RPC9"/>
    <property type="match status" value="1"/>
</dbReference>
<comment type="similarity">
    <text evidence="2">Belongs to the eukaryotic RPC9 RNA polymerase subunit family.</text>
</comment>
<organism evidence="8 9">
    <name type="scientific">Acorus gramineus</name>
    <name type="common">Dwarf sweet flag</name>
    <dbReference type="NCBI Taxonomy" id="55184"/>
    <lineage>
        <taxon>Eukaryota</taxon>
        <taxon>Viridiplantae</taxon>
        <taxon>Streptophyta</taxon>
        <taxon>Embryophyta</taxon>
        <taxon>Tracheophyta</taxon>
        <taxon>Spermatophyta</taxon>
        <taxon>Magnoliopsida</taxon>
        <taxon>Liliopsida</taxon>
        <taxon>Acoraceae</taxon>
        <taxon>Acorus</taxon>
    </lineage>
</organism>
<proteinExistence type="inferred from homology"/>
<evidence type="ECO:0000256" key="2">
    <source>
        <dbReference type="ARBA" id="ARBA00006898"/>
    </source>
</evidence>
<evidence type="ECO:0000256" key="1">
    <source>
        <dbReference type="ARBA" id="ARBA00004123"/>
    </source>
</evidence>
<dbReference type="EMBL" id="JAUJYN010000007">
    <property type="protein sequence ID" value="KAK1267210.1"/>
    <property type="molecule type" value="Genomic_DNA"/>
</dbReference>
<sequence length="135" mass="15191">MKITTLGALTNFEVLDVLRSRGASSDPLAALGSVSLSECKVFDYLIQTPASVQTREDIDEFMKRCEKYRLLMADKLHIVNFRPTCPEEIEPFMDEGVKRQEPVDSEELAHMISEVLPHLEPKKEAAAQNQTAIEV</sequence>
<comment type="caution">
    <text evidence="8">The sequence shown here is derived from an EMBL/GenBank/DDBJ whole genome shotgun (WGS) entry which is preliminary data.</text>
</comment>
<evidence type="ECO:0000313" key="9">
    <source>
        <dbReference type="Proteomes" id="UP001179952"/>
    </source>
</evidence>
<dbReference type="InterPro" id="IPR038846">
    <property type="entry name" value="RPC9"/>
</dbReference>
<dbReference type="PANTHER" id="PTHR15561">
    <property type="entry name" value="CALCITONIN GENE-RELATED PEPTIDE-RECEPTOR COMPONENT PROTEIN"/>
    <property type="match status" value="1"/>
</dbReference>
<dbReference type="GO" id="GO:0000166">
    <property type="term" value="F:nucleotide binding"/>
    <property type="evidence" value="ECO:0007669"/>
    <property type="project" value="InterPro"/>
</dbReference>
<keyword evidence="9" id="KW-1185">Reference proteome</keyword>
<evidence type="ECO:0000256" key="3">
    <source>
        <dbReference type="ARBA" id="ARBA00016672"/>
    </source>
</evidence>
<dbReference type="GO" id="GO:0005666">
    <property type="term" value="C:RNA polymerase III complex"/>
    <property type="evidence" value="ECO:0007669"/>
    <property type="project" value="InterPro"/>
</dbReference>
<keyword evidence="6" id="KW-0539">Nucleus</keyword>
<evidence type="ECO:0000256" key="5">
    <source>
        <dbReference type="ARBA" id="ARBA00023163"/>
    </source>
</evidence>
<reference evidence="8" key="2">
    <citation type="submission" date="2023-06" db="EMBL/GenBank/DDBJ databases">
        <authorList>
            <person name="Ma L."/>
            <person name="Liu K.-W."/>
            <person name="Li Z."/>
            <person name="Hsiao Y.-Y."/>
            <person name="Qi Y."/>
            <person name="Fu T."/>
            <person name="Tang G."/>
            <person name="Zhang D."/>
            <person name="Sun W.-H."/>
            <person name="Liu D.-K."/>
            <person name="Li Y."/>
            <person name="Chen G.-Z."/>
            <person name="Liu X.-D."/>
            <person name="Liao X.-Y."/>
            <person name="Jiang Y.-T."/>
            <person name="Yu X."/>
            <person name="Hao Y."/>
            <person name="Huang J."/>
            <person name="Zhao X.-W."/>
            <person name="Ke S."/>
            <person name="Chen Y.-Y."/>
            <person name="Wu W.-L."/>
            <person name="Hsu J.-L."/>
            <person name="Lin Y.-F."/>
            <person name="Huang M.-D."/>
            <person name="Li C.-Y."/>
            <person name="Huang L."/>
            <person name="Wang Z.-W."/>
            <person name="Zhao X."/>
            <person name="Zhong W.-Y."/>
            <person name="Peng D.-H."/>
            <person name="Ahmad S."/>
            <person name="Lan S."/>
            <person name="Zhang J.-S."/>
            <person name="Tsai W.-C."/>
            <person name="Van De Peer Y."/>
            <person name="Liu Z.-J."/>
        </authorList>
    </citation>
    <scope>NUCLEOTIDE SEQUENCE</scope>
    <source>
        <strain evidence="8">SCP</strain>
        <tissue evidence="8">Leaves</tissue>
    </source>
</reference>
<protein>
    <recommendedName>
        <fullName evidence="3">DNA-directed RNA polymerase III subunit RPC9</fullName>
    </recommendedName>
</protein>
<evidence type="ECO:0000256" key="6">
    <source>
        <dbReference type="ARBA" id="ARBA00023242"/>
    </source>
</evidence>
<dbReference type="InterPro" id="IPR038324">
    <property type="entry name" value="Rpb4/RPC9_sf"/>
</dbReference>
<evidence type="ECO:0000256" key="4">
    <source>
        <dbReference type="ARBA" id="ARBA00022478"/>
    </source>
</evidence>
<keyword evidence="5" id="KW-0804">Transcription</keyword>
<comment type="subcellular location">
    <subcellularLocation>
        <location evidence="1">Nucleus</location>
    </subcellularLocation>
</comment>
<dbReference type="Proteomes" id="UP001179952">
    <property type="component" value="Unassembled WGS sequence"/>
</dbReference>
<dbReference type="Pfam" id="PF03874">
    <property type="entry name" value="RNA_pol_Rpb4"/>
    <property type="match status" value="1"/>
</dbReference>
<dbReference type="GO" id="GO:0006384">
    <property type="term" value="P:transcription initiation at RNA polymerase III promoter"/>
    <property type="evidence" value="ECO:0007669"/>
    <property type="project" value="InterPro"/>
</dbReference>